<sequence>MSAHRRHIYSNPAIGQNTGTNKPSTAALKFHQSLPHYCQTPLIPLNDLAQELGIAGIYAKDEGDRLRLPSFKILGASWGTFRAIVAKTNLTLEARLSELSNAAREQSVTLYAATDGNHGRAVAFMAKLLQIQARIYVPKLLDEATKALISNEGAAVIAASDTYDEAVRLASKAANSVPGGLLIQDTAFDGYEEIPLWIIEGYSTMLYEIDSQLGDKNVKPTMIVTPVGVGSLAQAVVSHFKTPGHQSTVIAVEPDTAACLHKSLRLGKCVPLNTSFTIMNGLDCGTVSSTAWPILQAGVDISVTVSDFEAHQAVLYLKSQNIRAGPCGAAGVAALRRLSSSRPLDSSTVVVLLCTEGPRPYPTPFDVSPEDPIALSQLLHEIQSPNPSFHTTSGAENTQLEDYIAAWLEHRDLDRHQFGSIPSLSLENDRLASVAMSMLSLFHSKAPDPDPPARIDRQ</sequence>
<reference evidence="4" key="1">
    <citation type="journal article" date="2015" name="PLoS Genet.">
        <title>The dynamic genome and transcriptome of the human fungal pathogen Blastomyces and close relative Emmonsia.</title>
        <authorList>
            <person name="Munoz J.F."/>
            <person name="Gauthier G.M."/>
            <person name="Desjardins C.A."/>
            <person name="Gallo J.E."/>
            <person name="Holder J."/>
            <person name="Sullivan T.D."/>
            <person name="Marty A.J."/>
            <person name="Carmen J.C."/>
            <person name="Chen Z."/>
            <person name="Ding L."/>
            <person name="Gujja S."/>
            <person name="Magrini V."/>
            <person name="Misas E."/>
            <person name="Mitreva M."/>
            <person name="Priest M."/>
            <person name="Saif S."/>
            <person name="Whiston E.A."/>
            <person name="Young S."/>
            <person name="Zeng Q."/>
            <person name="Goldman W.E."/>
            <person name="Mardis E.R."/>
            <person name="Taylor J.W."/>
            <person name="McEwen J.G."/>
            <person name="Clay O.K."/>
            <person name="Klein B.S."/>
            <person name="Cuomo C.A."/>
        </authorList>
    </citation>
    <scope>NUCLEOTIDE SEQUENCE [LARGE SCALE GENOMIC DNA]</scope>
    <source>
        <strain evidence="4">UAMH 3008</strain>
    </source>
</reference>
<dbReference type="VEuPathDB" id="FungiDB:EMCG_09135"/>
<dbReference type="PANTHER" id="PTHR42937">
    <property type="match status" value="1"/>
</dbReference>
<comment type="caution">
    <text evidence="3">The sequence shown here is derived from an EMBL/GenBank/DDBJ whole genome shotgun (WGS) entry which is preliminary data.</text>
</comment>
<feature type="compositionally biased region" description="Polar residues" evidence="1">
    <location>
        <begin position="13"/>
        <end position="22"/>
    </location>
</feature>
<organism evidence="3 4">
    <name type="scientific">[Emmonsia] crescens</name>
    <dbReference type="NCBI Taxonomy" id="73230"/>
    <lineage>
        <taxon>Eukaryota</taxon>
        <taxon>Fungi</taxon>
        <taxon>Dikarya</taxon>
        <taxon>Ascomycota</taxon>
        <taxon>Pezizomycotina</taxon>
        <taxon>Eurotiomycetes</taxon>
        <taxon>Eurotiomycetidae</taxon>
        <taxon>Onygenales</taxon>
        <taxon>Ajellomycetaceae</taxon>
        <taxon>Emergomyces</taxon>
    </lineage>
</organism>
<evidence type="ECO:0000313" key="3">
    <source>
        <dbReference type="EMBL" id="KKZ64965.1"/>
    </source>
</evidence>
<dbReference type="SUPFAM" id="SSF53686">
    <property type="entry name" value="Tryptophan synthase beta subunit-like PLP-dependent enzymes"/>
    <property type="match status" value="1"/>
</dbReference>
<dbReference type="NCBIfam" id="NF006058">
    <property type="entry name" value="PRK08206.1"/>
    <property type="match status" value="1"/>
</dbReference>
<proteinExistence type="predicted"/>
<evidence type="ECO:0000313" key="4">
    <source>
        <dbReference type="Proteomes" id="UP000034164"/>
    </source>
</evidence>
<name>A0A0G2I435_9EURO</name>
<evidence type="ECO:0000256" key="1">
    <source>
        <dbReference type="SAM" id="MobiDB-lite"/>
    </source>
</evidence>
<dbReference type="Pfam" id="PF00291">
    <property type="entry name" value="PALP"/>
    <property type="match status" value="1"/>
</dbReference>
<dbReference type="PANTHER" id="PTHR42937:SF1">
    <property type="entry name" value="DIAMINOPROPIONATE AMMONIA-LYASE"/>
    <property type="match status" value="1"/>
</dbReference>
<dbReference type="Gene3D" id="3.40.50.1100">
    <property type="match status" value="2"/>
</dbReference>
<protein>
    <recommendedName>
        <fullName evidence="2">Tryptophan synthase beta chain-like PALP domain-containing protein</fullName>
    </recommendedName>
</protein>
<accession>A0A0G2I435</accession>
<evidence type="ECO:0000259" key="2">
    <source>
        <dbReference type="Pfam" id="PF00291"/>
    </source>
</evidence>
<feature type="region of interest" description="Disordered" evidence="1">
    <location>
        <begin position="1"/>
        <end position="22"/>
    </location>
</feature>
<dbReference type="AlphaFoldDB" id="A0A0G2I435"/>
<feature type="domain" description="Tryptophan synthase beta chain-like PALP" evidence="2">
    <location>
        <begin position="35"/>
        <end position="354"/>
    </location>
</feature>
<gene>
    <name evidence="3" type="ORF">EMCG_09135</name>
</gene>
<dbReference type="OrthoDB" id="10059875at2759"/>
<dbReference type="InterPro" id="IPR001926">
    <property type="entry name" value="TrpB-like_PALP"/>
</dbReference>
<dbReference type="InterPro" id="IPR036052">
    <property type="entry name" value="TrpB-like_PALP_sf"/>
</dbReference>
<dbReference type="Proteomes" id="UP000034164">
    <property type="component" value="Unassembled WGS sequence"/>
</dbReference>
<dbReference type="EMBL" id="LCZI01000719">
    <property type="protein sequence ID" value="KKZ64965.1"/>
    <property type="molecule type" value="Genomic_DNA"/>
</dbReference>